<feature type="transmembrane region" description="Helical" evidence="5">
    <location>
        <begin position="130"/>
        <end position="149"/>
    </location>
</feature>
<feature type="transmembrane region" description="Helical" evidence="5">
    <location>
        <begin position="254"/>
        <end position="272"/>
    </location>
</feature>
<evidence type="ECO:0000313" key="7">
    <source>
        <dbReference type="Proteomes" id="UP001149074"/>
    </source>
</evidence>
<name>A0A9W9KLP2_9EURO</name>
<dbReference type="AlphaFoldDB" id="A0A9W9KLP2"/>
<feature type="transmembrane region" description="Helical" evidence="5">
    <location>
        <begin position="378"/>
        <end position="399"/>
    </location>
</feature>
<organism evidence="6 7">
    <name type="scientific">Penicillium argentinense</name>
    <dbReference type="NCBI Taxonomy" id="1131581"/>
    <lineage>
        <taxon>Eukaryota</taxon>
        <taxon>Fungi</taxon>
        <taxon>Dikarya</taxon>
        <taxon>Ascomycota</taxon>
        <taxon>Pezizomycotina</taxon>
        <taxon>Eurotiomycetes</taxon>
        <taxon>Eurotiomycetidae</taxon>
        <taxon>Eurotiales</taxon>
        <taxon>Aspergillaceae</taxon>
        <taxon>Penicillium</taxon>
    </lineage>
</organism>
<feature type="non-terminal residue" evidence="6">
    <location>
        <position position="1"/>
    </location>
</feature>
<keyword evidence="4 5" id="KW-0472">Membrane</keyword>
<comment type="subcellular location">
    <subcellularLocation>
        <location evidence="1">Membrane</location>
        <topology evidence="1">Multi-pass membrane protein</topology>
    </subcellularLocation>
</comment>
<dbReference type="PANTHER" id="PTHR23294">
    <property type="entry name" value="ET TRANSLATION PRODUCT-RELATED"/>
    <property type="match status" value="1"/>
</dbReference>
<evidence type="ECO:0000256" key="3">
    <source>
        <dbReference type="ARBA" id="ARBA00022989"/>
    </source>
</evidence>
<sequence length="533" mass="58745">MSRFFLCFVEHGYCPTTTTTTTTTTTQLITKVNDTQQLDHPPLKMSALAEPKAADSVTSLPAADIESRMRPKGWLYRTWKIGPWTTTYYASPLTQVILVSFICFCCPGMYNALSGLGGGGQLDPTAANNATVATYATFAAVAFFAGSIHNKLGVRTLLVVGGFGYAVMVSSYICYNHTSNQGFVVFGGALAGFCAALLWTAQGTVVMGYPSESSRGRYISLNWAIFNMGAVLGALIPLGMTINGAGTSVGDGTYIAFTVLMLIGSGLGFSLVKTSRVIREDGSRVELPAQPSWKSELIGLWKTLQADTFIVLLFPMFLSSNWFYTYQFNNYNLARFDIRTRSLNNVIYWVMQIVGSFVFGSALDWNRFSRQTRARCSWVALFLLTMAIWGGGLKHQIGFTRADVKPVADERINWTDAEFAPLFVLYIFWGFFDAAWQTCIYWYMGALSNSPRKLSLYAGFYKSIQSTGSAIVWRLDSLLVSYAVMFGLAWGLPVLGLICSVPVVWFKIKNQTVSEGIMVEDRAEDVSGGRDKS</sequence>
<evidence type="ECO:0008006" key="8">
    <source>
        <dbReference type="Google" id="ProtNLM"/>
    </source>
</evidence>
<evidence type="ECO:0000313" key="6">
    <source>
        <dbReference type="EMBL" id="KAJ5110311.1"/>
    </source>
</evidence>
<reference evidence="6" key="1">
    <citation type="submission" date="2022-11" db="EMBL/GenBank/DDBJ databases">
        <authorList>
            <person name="Petersen C."/>
        </authorList>
    </citation>
    <scope>NUCLEOTIDE SEQUENCE</scope>
    <source>
        <strain evidence="6">IBT 30761</strain>
    </source>
</reference>
<dbReference type="PANTHER" id="PTHR23294:SF59">
    <property type="entry name" value="UNC93-LIKE PROTEIN C922.05C"/>
    <property type="match status" value="1"/>
</dbReference>
<feature type="transmembrane region" description="Helical" evidence="5">
    <location>
        <begin position="454"/>
        <end position="473"/>
    </location>
</feature>
<feature type="transmembrane region" description="Helical" evidence="5">
    <location>
        <begin position="221"/>
        <end position="242"/>
    </location>
</feature>
<dbReference type="GO" id="GO:0022857">
    <property type="term" value="F:transmembrane transporter activity"/>
    <property type="evidence" value="ECO:0007669"/>
    <property type="project" value="InterPro"/>
</dbReference>
<dbReference type="GO" id="GO:0016020">
    <property type="term" value="C:membrane"/>
    <property type="evidence" value="ECO:0007669"/>
    <property type="project" value="UniProtKB-SubCell"/>
</dbReference>
<dbReference type="InterPro" id="IPR011701">
    <property type="entry name" value="MFS"/>
</dbReference>
<proteinExistence type="predicted"/>
<dbReference type="Proteomes" id="UP001149074">
    <property type="component" value="Unassembled WGS sequence"/>
</dbReference>
<comment type="caution">
    <text evidence="6">The sequence shown here is derived from an EMBL/GenBank/DDBJ whole genome shotgun (WGS) entry which is preliminary data.</text>
</comment>
<dbReference type="SUPFAM" id="SSF103473">
    <property type="entry name" value="MFS general substrate transporter"/>
    <property type="match status" value="1"/>
</dbReference>
<evidence type="ECO:0000256" key="1">
    <source>
        <dbReference type="ARBA" id="ARBA00004141"/>
    </source>
</evidence>
<dbReference type="Gene3D" id="1.20.1250.20">
    <property type="entry name" value="MFS general substrate transporter like domains"/>
    <property type="match status" value="1"/>
</dbReference>
<feature type="transmembrane region" description="Helical" evidence="5">
    <location>
        <begin position="156"/>
        <end position="173"/>
    </location>
</feature>
<protein>
    <recommendedName>
        <fullName evidence="8">MFS general substrate transporter</fullName>
    </recommendedName>
</protein>
<dbReference type="InterPro" id="IPR036259">
    <property type="entry name" value="MFS_trans_sf"/>
</dbReference>
<dbReference type="RefSeq" id="XP_056478422.1">
    <property type="nucleotide sequence ID" value="XM_056615450.1"/>
</dbReference>
<feature type="transmembrane region" description="Helical" evidence="5">
    <location>
        <begin position="87"/>
        <end position="110"/>
    </location>
</feature>
<feature type="transmembrane region" description="Helical" evidence="5">
    <location>
        <begin position="346"/>
        <end position="366"/>
    </location>
</feature>
<dbReference type="InterPro" id="IPR051617">
    <property type="entry name" value="UNC-93-like_regulator"/>
</dbReference>
<accession>A0A9W9KLP2</accession>
<dbReference type="OrthoDB" id="196103at2759"/>
<keyword evidence="7" id="KW-1185">Reference proteome</keyword>
<reference evidence="6" key="2">
    <citation type="journal article" date="2023" name="IMA Fungus">
        <title>Comparative genomic study of the Penicillium genus elucidates a diverse pangenome and 15 lateral gene transfer events.</title>
        <authorList>
            <person name="Petersen C."/>
            <person name="Sorensen T."/>
            <person name="Nielsen M.R."/>
            <person name="Sondergaard T.E."/>
            <person name="Sorensen J.L."/>
            <person name="Fitzpatrick D.A."/>
            <person name="Frisvad J.C."/>
            <person name="Nielsen K.L."/>
        </authorList>
    </citation>
    <scope>NUCLEOTIDE SEQUENCE</scope>
    <source>
        <strain evidence="6">IBT 30761</strain>
    </source>
</reference>
<feature type="transmembrane region" description="Helical" evidence="5">
    <location>
        <begin position="419"/>
        <end position="442"/>
    </location>
</feature>
<feature type="transmembrane region" description="Helical" evidence="5">
    <location>
        <begin position="185"/>
        <end position="209"/>
    </location>
</feature>
<feature type="transmembrane region" description="Helical" evidence="5">
    <location>
        <begin position="479"/>
        <end position="506"/>
    </location>
</feature>
<keyword evidence="3 5" id="KW-1133">Transmembrane helix</keyword>
<gene>
    <name evidence="6" type="ORF">N7532_002956</name>
</gene>
<evidence type="ECO:0000256" key="2">
    <source>
        <dbReference type="ARBA" id="ARBA00022692"/>
    </source>
</evidence>
<feature type="transmembrane region" description="Helical" evidence="5">
    <location>
        <begin position="309"/>
        <end position="326"/>
    </location>
</feature>
<dbReference type="EMBL" id="JAPQKI010000003">
    <property type="protein sequence ID" value="KAJ5110311.1"/>
    <property type="molecule type" value="Genomic_DNA"/>
</dbReference>
<evidence type="ECO:0000256" key="5">
    <source>
        <dbReference type="SAM" id="Phobius"/>
    </source>
</evidence>
<evidence type="ECO:0000256" key="4">
    <source>
        <dbReference type="ARBA" id="ARBA00023136"/>
    </source>
</evidence>
<dbReference type="GeneID" id="81354429"/>
<dbReference type="Pfam" id="PF07690">
    <property type="entry name" value="MFS_1"/>
    <property type="match status" value="1"/>
</dbReference>
<keyword evidence="2 5" id="KW-0812">Transmembrane</keyword>